<protein>
    <submittedName>
        <fullName evidence="1">Uncharacterized protein</fullName>
    </submittedName>
</protein>
<dbReference type="AlphaFoldDB" id="A0A1J5PMZ4"/>
<dbReference type="EMBL" id="MLJW01007718">
    <property type="protein sequence ID" value="OIQ64941.1"/>
    <property type="molecule type" value="Genomic_DNA"/>
</dbReference>
<comment type="caution">
    <text evidence="1">The sequence shown here is derived from an EMBL/GenBank/DDBJ whole genome shotgun (WGS) entry which is preliminary data.</text>
</comment>
<reference evidence="1" key="1">
    <citation type="submission" date="2016-10" db="EMBL/GenBank/DDBJ databases">
        <title>Sequence of Gallionella enrichment culture.</title>
        <authorList>
            <person name="Poehlein A."/>
            <person name="Muehling M."/>
            <person name="Daniel R."/>
        </authorList>
    </citation>
    <scope>NUCLEOTIDE SEQUENCE</scope>
</reference>
<evidence type="ECO:0000313" key="1">
    <source>
        <dbReference type="EMBL" id="OIQ64941.1"/>
    </source>
</evidence>
<accession>A0A1J5PMZ4</accession>
<organism evidence="1">
    <name type="scientific">mine drainage metagenome</name>
    <dbReference type="NCBI Taxonomy" id="410659"/>
    <lineage>
        <taxon>unclassified sequences</taxon>
        <taxon>metagenomes</taxon>
        <taxon>ecological metagenomes</taxon>
    </lineage>
</organism>
<proteinExistence type="predicted"/>
<gene>
    <name evidence="1" type="ORF">GALL_535070</name>
</gene>
<sequence>MPTGAAIAIPISVIMTEPKIALARPPFDPGGGVIWVKIATLIAPRPFHNSVPRIAASQNSPKMAAAVHSTMATRLVA</sequence>
<name>A0A1J5PMZ4_9ZZZZ</name>